<dbReference type="PANTHER" id="PTHR33055:SF16">
    <property type="entry name" value="TRANSPOSASE FOR INSERTION SEQUENCE ELEMENT IS1547"/>
    <property type="match status" value="1"/>
</dbReference>
<feature type="domain" description="Transposase IS116/IS110/IS902 C-terminal" evidence="2">
    <location>
        <begin position="11"/>
        <end position="68"/>
    </location>
</feature>
<dbReference type="RefSeq" id="WP_345382782.1">
    <property type="nucleotide sequence ID" value="NZ_BAABIC010000016.1"/>
</dbReference>
<proteinExistence type="predicted"/>
<dbReference type="InterPro" id="IPR003346">
    <property type="entry name" value="Transposase_20"/>
</dbReference>
<evidence type="ECO:0000256" key="1">
    <source>
        <dbReference type="SAM" id="MobiDB-lite"/>
    </source>
</evidence>
<feature type="region of interest" description="Disordered" evidence="1">
    <location>
        <begin position="102"/>
        <end position="152"/>
    </location>
</feature>
<protein>
    <recommendedName>
        <fullName evidence="2">Transposase IS116/IS110/IS902 C-terminal domain-containing protein</fullName>
    </recommendedName>
</protein>
<accession>A0ABP8X9I4</accession>
<name>A0ABP8X9I4_9PSEU</name>
<comment type="caution">
    <text evidence="3">The sequence shown here is derived from an EMBL/GenBank/DDBJ whole genome shotgun (WGS) entry which is preliminary data.</text>
</comment>
<reference evidence="4" key="1">
    <citation type="journal article" date="2019" name="Int. J. Syst. Evol. Microbiol.">
        <title>The Global Catalogue of Microorganisms (GCM) 10K type strain sequencing project: providing services to taxonomists for standard genome sequencing and annotation.</title>
        <authorList>
            <consortium name="The Broad Institute Genomics Platform"/>
            <consortium name="The Broad Institute Genome Sequencing Center for Infectious Disease"/>
            <person name="Wu L."/>
            <person name="Ma J."/>
        </authorList>
    </citation>
    <scope>NUCLEOTIDE SEQUENCE [LARGE SCALE GENOMIC DNA]</scope>
    <source>
        <strain evidence="4">JCM 18055</strain>
    </source>
</reference>
<dbReference type="EMBL" id="BAABIC010000016">
    <property type="protein sequence ID" value="GAA4701673.1"/>
    <property type="molecule type" value="Genomic_DNA"/>
</dbReference>
<dbReference type="PANTHER" id="PTHR33055">
    <property type="entry name" value="TRANSPOSASE FOR INSERTION SEQUENCE ELEMENT IS1111A"/>
    <property type="match status" value="1"/>
</dbReference>
<gene>
    <name evidence="3" type="ORF">GCM10023215_45800</name>
</gene>
<evidence type="ECO:0000313" key="3">
    <source>
        <dbReference type="EMBL" id="GAA4701673.1"/>
    </source>
</evidence>
<dbReference type="InterPro" id="IPR047650">
    <property type="entry name" value="Transpos_IS110"/>
</dbReference>
<keyword evidence="4" id="KW-1185">Reference proteome</keyword>
<evidence type="ECO:0000313" key="4">
    <source>
        <dbReference type="Proteomes" id="UP001500325"/>
    </source>
</evidence>
<dbReference type="Proteomes" id="UP001500325">
    <property type="component" value="Unassembled WGS sequence"/>
</dbReference>
<sequence>MTRAAREGPAPTAAAFASYCGTAPIEVSSGDRARHRLSRQGDRQLNNALHTIALTQVRMPGSRGRAYYDRTIARGKTHTEAMRCLRRRLTDHVWRTMISDERRMAAGPGGQAGATLTSSAVGLIPEADSSERPLPGPATLQPTTSTPPSPAA</sequence>
<organism evidence="3 4">
    <name type="scientific">Pseudonocardia yuanmonensis</name>
    <dbReference type="NCBI Taxonomy" id="1095914"/>
    <lineage>
        <taxon>Bacteria</taxon>
        <taxon>Bacillati</taxon>
        <taxon>Actinomycetota</taxon>
        <taxon>Actinomycetes</taxon>
        <taxon>Pseudonocardiales</taxon>
        <taxon>Pseudonocardiaceae</taxon>
        <taxon>Pseudonocardia</taxon>
    </lineage>
</organism>
<evidence type="ECO:0000259" key="2">
    <source>
        <dbReference type="Pfam" id="PF02371"/>
    </source>
</evidence>
<dbReference type="Pfam" id="PF02371">
    <property type="entry name" value="Transposase_20"/>
    <property type="match status" value="1"/>
</dbReference>